<accession>A0ABW5U7X4</accession>
<keyword evidence="3" id="KW-1185">Reference proteome</keyword>
<dbReference type="EMBL" id="JBHUMB010000005">
    <property type="protein sequence ID" value="MFD2742009.1"/>
    <property type="molecule type" value="Genomic_DNA"/>
</dbReference>
<sequence length="101" mass="11284">MKKQINIDVASFYQSDYQHLSWSIEDGQESGKSVLEGSQSGATSISDALAKHLQQIGQSLRESDSLSDYDMSLSFDEGMEDQQKDEFTAAFNDSNTRDESF</sequence>
<name>A0ABW5U7X4_9SPHI</name>
<comment type="caution">
    <text evidence="2">The sequence shown here is derived from an EMBL/GenBank/DDBJ whole genome shotgun (WGS) entry which is preliminary data.</text>
</comment>
<evidence type="ECO:0000313" key="3">
    <source>
        <dbReference type="Proteomes" id="UP001597418"/>
    </source>
</evidence>
<gene>
    <name evidence="2" type="ORF">ACFSQ6_01225</name>
</gene>
<feature type="compositionally biased region" description="Low complexity" evidence="1">
    <location>
        <begin position="66"/>
        <end position="76"/>
    </location>
</feature>
<evidence type="ECO:0000313" key="2">
    <source>
        <dbReference type="EMBL" id="MFD2742009.1"/>
    </source>
</evidence>
<dbReference type="Proteomes" id="UP001597418">
    <property type="component" value="Unassembled WGS sequence"/>
</dbReference>
<organism evidence="2 3">
    <name type="scientific">Sphingobacterium populi</name>
    <dbReference type="NCBI Taxonomy" id="1812824"/>
    <lineage>
        <taxon>Bacteria</taxon>
        <taxon>Pseudomonadati</taxon>
        <taxon>Bacteroidota</taxon>
        <taxon>Sphingobacteriia</taxon>
        <taxon>Sphingobacteriales</taxon>
        <taxon>Sphingobacteriaceae</taxon>
        <taxon>Sphingobacterium</taxon>
    </lineage>
</organism>
<reference evidence="3" key="1">
    <citation type="journal article" date="2019" name="Int. J. Syst. Evol. Microbiol.">
        <title>The Global Catalogue of Microorganisms (GCM) 10K type strain sequencing project: providing services to taxonomists for standard genome sequencing and annotation.</title>
        <authorList>
            <consortium name="The Broad Institute Genomics Platform"/>
            <consortium name="The Broad Institute Genome Sequencing Center for Infectious Disease"/>
            <person name="Wu L."/>
            <person name="Ma J."/>
        </authorList>
    </citation>
    <scope>NUCLEOTIDE SEQUENCE [LARGE SCALE GENOMIC DNA]</scope>
    <source>
        <strain evidence="3">KCTC 42247</strain>
    </source>
</reference>
<feature type="region of interest" description="Disordered" evidence="1">
    <location>
        <begin position="60"/>
        <end position="101"/>
    </location>
</feature>
<protein>
    <submittedName>
        <fullName evidence="2">Uncharacterized protein</fullName>
    </submittedName>
</protein>
<evidence type="ECO:0000256" key="1">
    <source>
        <dbReference type="SAM" id="MobiDB-lite"/>
    </source>
</evidence>
<proteinExistence type="predicted"/>
<dbReference type="RefSeq" id="WP_066753281.1">
    <property type="nucleotide sequence ID" value="NZ_JBHUMB010000005.1"/>
</dbReference>